<dbReference type="NCBIfam" id="NF001923">
    <property type="entry name" value="PRK00701.1"/>
    <property type="match status" value="1"/>
</dbReference>
<dbReference type="NCBIfam" id="TIGR01197">
    <property type="entry name" value="nramp"/>
    <property type="match status" value="1"/>
</dbReference>
<gene>
    <name evidence="7" type="ORF">ACFFH7_04450</name>
</gene>
<evidence type="ECO:0000256" key="2">
    <source>
        <dbReference type="ARBA" id="ARBA00022448"/>
    </source>
</evidence>
<comment type="subcellular location">
    <subcellularLocation>
        <location evidence="1">Membrane</location>
        <topology evidence="1">Multi-pass membrane protein</topology>
    </subcellularLocation>
</comment>
<dbReference type="Pfam" id="PF01566">
    <property type="entry name" value="Nramp"/>
    <property type="match status" value="1"/>
</dbReference>
<keyword evidence="8" id="KW-1185">Reference proteome</keyword>
<protein>
    <submittedName>
        <fullName evidence="7">Nramp family divalent metal transporter</fullName>
    </submittedName>
</protein>
<feature type="transmembrane region" description="Helical" evidence="6">
    <location>
        <begin position="207"/>
        <end position="228"/>
    </location>
</feature>
<keyword evidence="2" id="KW-0813">Transport</keyword>
<name>A0ABV6MK90_9PSEU</name>
<organism evidence="7 8">
    <name type="scientific">Kutzneria chonburiensis</name>
    <dbReference type="NCBI Taxonomy" id="1483604"/>
    <lineage>
        <taxon>Bacteria</taxon>
        <taxon>Bacillati</taxon>
        <taxon>Actinomycetota</taxon>
        <taxon>Actinomycetes</taxon>
        <taxon>Pseudonocardiales</taxon>
        <taxon>Pseudonocardiaceae</taxon>
        <taxon>Kutzneria</taxon>
    </lineage>
</organism>
<dbReference type="EMBL" id="JBHLUD010000001">
    <property type="protein sequence ID" value="MFC0540714.1"/>
    <property type="molecule type" value="Genomic_DNA"/>
</dbReference>
<dbReference type="Proteomes" id="UP001589810">
    <property type="component" value="Unassembled WGS sequence"/>
</dbReference>
<evidence type="ECO:0000256" key="5">
    <source>
        <dbReference type="ARBA" id="ARBA00023136"/>
    </source>
</evidence>
<feature type="transmembrane region" description="Helical" evidence="6">
    <location>
        <begin position="136"/>
        <end position="158"/>
    </location>
</feature>
<dbReference type="PANTHER" id="PTHR11706:SF33">
    <property type="entry name" value="NATURAL RESISTANCE-ASSOCIATED MACROPHAGE PROTEIN 2"/>
    <property type="match status" value="1"/>
</dbReference>
<keyword evidence="4 6" id="KW-1133">Transmembrane helix</keyword>
<dbReference type="InterPro" id="IPR001046">
    <property type="entry name" value="NRAMP_fam"/>
</dbReference>
<accession>A0ABV6MK90</accession>
<dbReference type="RefSeq" id="WP_273939537.1">
    <property type="nucleotide sequence ID" value="NZ_CP097263.1"/>
</dbReference>
<dbReference type="PRINTS" id="PR00447">
    <property type="entry name" value="NATRESASSCMP"/>
</dbReference>
<evidence type="ECO:0000313" key="7">
    <source>
        <dbReference type="EMBL" id="MFC0540714.1"/>
    </source>
</evidence>
<keyword evidence="3 6" id="KW-0812">Transmembrane</keyword>
<feature type="transmembrane region" description="Helical" evidence="6">
    <location>
        <begin position="170"/>
        <end position="187"/>
    </location>
</feature>
<sequence length="428" mass="44324">MGITPEMAAEKKIPHAAAPIASVTARGRIRGTLAMLGPAFVAAVAYVDPGNYSTNITAGAEFGYHLVWVVLLANLMAMPVQFLSAKVGIVTGRSLPELCAGRYSLPVRWVLWSQAEAVAMATDLAEFLGAALGLNLLFGVPMLPAGAITGVVAFIVLGLQARGHRPFERAVAAMLLIVACGFAYELLCVGPSPASTVTGLLPVLPSGGAVFVAVGIIGATVMPHVIYVHSGLTSRRVDADGPEQRRQALRSVRWDVVIALGLAGIINLTMLTVAAKLFDGTGNAGVVTIADAHGRLGQVAGGGATLAFSVALLASGVSSSSVGTLAGQIVMAGFVRMRVRLVVRRTVTMLPSLLVLAAGLNTTDVLNVSQVALSFGIPFALIPLIAISRDPRVMGAFANRRWVTATMVGIAVTIISLNAALLTLQFFD</sequence>
<evidence type="ECO:0000313" key="8">
    <source>
        <dbReference type="Proteomes" id="UP001589810"/>
    </source>
</evidence>
<proteinExistence type="predicted"/>
<reference evidence="7 8" key="1">
    <citation type="submission" date="2024-09" db="EMBL/GenBank/DDBJ databases">
        <authorList>
            <person name="Sun Q."/>
            <person name="Mori K."/>
        </authorList>
    </citation>
    <scope>NUCLEOTIDE SEQUENCE [LARGE SCALE GENOMIC DNA]</scope>
    <source>
        <strain evidence="7 8">TBRC 1432</strain>
    </source>
</reference>
<feature type="transmembrane region" description="Helical" evidence="6">
    <location>
        <begin position="254"/>
        <end position="275"/>
    </location>
</feature>
<feature type="transmembrane region" description="Helical" evidence="6">
    <location>
        <begin position="366"/>
        <end position="387"/>
    </location>
</feature>
<evidence type="ECO:0000256" key="1">
    <source>
        <dbReference type="ARBA" id="ARBA00004141"/>
    </source>
</evidence>
<feature type="transmembrane region" description="Helical" evidence="6">
    <location>
        <begin position="67"/>
        <end position="89"/>
    </location>
</feature>
<comment type="caution">
    <text evidence="7">The sequence shown here is derived from an EMBL/GenBank/DDBJ whole genome shotgun (WGS) entry which is preliminary data.</text>
</comment>
<dbReference type="PANTHER" id="PTHR11706">
    <property type="entry name" value="SOLUTE CARRIER PROTEIN FAMILY 11 MEMBER"/>
    <property type="match status" value="1"/>
</dbReference>
<feature type="transmembrane region" description="Helical" evidence="6">
    <location>
        <begin position="408"/>
        <end position="427"/>
    </location>
</feature>
<evidence type="ECO:0000256" key="3">
    <source>
        <dbReference type="ARBA" id="ARBA00022692"/>
    </source>
</evidence>
<feature type="transmembrane region" description="Helical" evidence="6">
    <location>
        <begin position="306"/>
        <end position="330"/>
    </location>
</feature>
<evidence type="ECO:0000256" key="6">
    <source>
        <dbReference type="SAM" id="Phobius"/>
    </source>
</evidence>
<keyword evidence="5 6" id="KW-0472">Membrane</keyword>
<evidence type="ECO:0000256" key="4">
    <source>
        <dbReference type="ARBA" id="ARBA00022989"/>
    </source>
</evidence>
<dbReference type="NCBIfam" id="NF037982">
    <property type="entry name" value="Nramp_1"/>
    <property type="match status" value="1"/>
</dbReference>
<feature type="transmembrane region" description="Helical" evidence="6">
    <location>
        <begin position="342"/>
        <end position="360"/>
    </location>
</feature>